<evidence type="ECO:0000313" key="4">
    <source>
        <dbReference type="EMBL" id="XBO49010.1"/>
    </source>
</evidence>
<dbReference type="EMBL" id="CP157485">
    <property type="protein sequence ID" value="XBO49010.1"/>
    <property type="molecule type" value="Genomic_DNA"/>
</dbReference>
<name>A0AAU7K9B8_9SPHI</name>
<dbReference type="Pfam" id="PF16344">
    <property type="entry name" value="FecR_C"/>
    <property type="match status" value="1"/>
</dbReference>
<dbReference type="InterPro" id="IPR032508">
    <property type="entry name" value="FecR_C"/>
</dbReference>
<protein>
    <submittedName>
        <fullName evidence="4">FecR family protein</fullName>
    </submittedName>
</protein>
<dbReference type="PIRSF" id="PIRSF018266">
    <property type="entry name" value="FecR"/>
    <property type="match status" value="1"/>
</dbReference>
<reference evidence="4" key="1">
    <citation type="submission" date="2024-05" db="EMBL/GenBank/DDBJ databases">
        <authorList>
            <person name="Kim S."/>
            <person name="Heo J."/>
            <person name="Choi H."/>
            <person name="Choi Y."/>
            <person name="Kwon S.-W."/>
            <person name="Kim Y."/>
        </authorList>
    </citation>
    <scope>NUCLEOTIDE SEQUENCE</scope>
    <source>
        <strain evidence="4">KACC 23697</strain>
    </source>
</reference>
<gene>
    <name evidence="4" type="ORF">ABEG20_05265</name>
</gene>
<evidence type="ECO:0000256" key="1">
    <source>
        <dbReference type="SAM" id="Phobius"/>
    </source>
</evidence>
<dbReference type="PANTHER" id="PTHR30273:SF2">
    <property type="entry name" value="PROTEIN FECR"/>
    <property type="match status" value="1"/>
</dbReference>
<dbReference type="GO" id="GO:0016989">
    <property type="term" value="F:sigma factor antagonist activity"/>
    <property type="evidence" value="ECO:0007669"/>
    <property type="project" value="TreeGrafter"/>
</dbReference>
<dbReference type="InterPro" id="IPR012373">
    <property type="entry name" value="Ferrdict_sens_TM"/>
</dbReference>
<proteinExistence type="predicted"/>
<organism evidence="4">
    <name type="scientific">Pedobacter sp. KACC 23697</name>
    <dbReference type="NCBI Taxonomy" id="3149230"/>
    <lineage>
        <taxon>Bacteria</taxon>
        <taxon>Pseudomonadati</taxon>
        <taxon>Bacteroidota</taxon>
        <taxon>Sphingobacteriia</taxon>
        <taxon>Sphingobacteriales</taxon>
        <taxon>Sphingobacteriaceae</taxon>
        <taxon>Pedobacter</taxon>
    </lineage>
</organism>
<sequence length="357" mass="40194">MNEIKERIDKLWSNEISVEEQHKLLESLGKDSAGLKSDLKTSYDLELSTGGKEITEKRFEHILARLHARMDDQEIKPIAKIFPLYHWLKMVAALLIVALITVLYFSRNHAPQQKQLADTDVEIEKVILRQPYNSGQNAMIINLSDGSQVTLQPQSSLSYYEPFDRRSRNISMKGEATFKVAKDKHHPFIVSANGFTTTALGTEFTINTHKKDRVNVKLIEGKVVVKAGAESSMKMSDVYLIAGEQLSINTRLKVHSLISFKDSDHADKPKPILLKIAAKDTLLFNETPLSVVFSRLAKRYDTDLAYEGIEETELQKLYFTGSVGAAEKLNTILPVICNMNGLTFKLTAKSIIISKQK</sequence>
<accession>A0AAU7K9B8</accession>
<feature type="domain" description="Protein FecR C-terminal" evidence="3">
    <location>
        <begin position="282"/>
        <end position="353"/>
    </location>
</feature>
<dbReference type="Gene3D" id="3.55.50.30">
    <property type="match status" value="1"/>
</dbReference>
<dbReference type="RefSeq" id="WP_406826344.1">
    <property type="nucleotide sequence ID" value="NZ_CP157485.1"/>
</dbReference>
<keyword evidence="1" id="KW-0812">Transmembrane</keyword>
<dbReference type="InterPro" id="IPR006860">
    <property type="entry name" value="FecR"/>
</dbReference>
<feature type="domain" description="FecR protein" evidence="2">
    <location>
        <begin position="140"/>
        <end position="223"/>
    </location>
</feature>
<keyword evidence="1" id="KW-1133">Transmembrane helix</keyword>
<dbReference type="Pfam" id="PF04773">
    <property type="entry name" value="FecR"/>
    <property type="match status" value="1"/>
</dbReference>
<keyword evidence="1" id="KW-0472">Membrane</keyword>
<evidence type="ECO:0000259" key="3">
    <source>
        <dbReference type="Pfam" id="PF16344"/>
    </source>
</evidence>
<feature type="transmembrane region" description="Helical" evidence="1">
    <location>
        <begin position="84"/>
        <end position="105"/>
    </location>
</feature>
<dbReference type="AlphaFoldDB" id="A0AAU7K9B8"/>
<evidence type="ECO:0000259" key="2">
    <source>
        <dbReference type="Pfam" id="PF04773"/>
    </source>
</evidence>
<dbReference type="Gene3D" id="2.60.120.1440">
    <property type="match status" value="1"/>
</dbReference>
<dbReference type="PANTHER" id="PTHR30273">
    <property type="entry name" value="PERIPLASMIC SIGNAL SENSOR AND SIGMA FACTOR ACTIVATOR FECR-RELATED"/>
    <property type="match status" value="1"/>
</dbReference>